<comment type="similarity">
    <text evidence="14">Belongs to the major facilitator superfamily. Feline leukemia virus subgroup C receptor (TC 2.A.1.28.1) family.</text>
</comment>
<dbReference type="GO" id="GO:0020037">
    <property type="term" value="F:heme binding"/>
    <property type="evidence" value="ECO:0007669"/>
    <property type="project" value="TreeGrafter"/>
</dbReference>
<sequence length="454" mass="50371">MESERTQVSEKMGKASGDYIKTVEGDMQPTQGLEIKIYKKRWLMLILFVLYSASNAMQWIQYSIIANIVMRYYNVSSFLIDMTSMIYMITYIPLIFPASYLLDKFGLRYAVIFGALGTALGSWIKVFSIATDRFWITFLGQSLVAVSQTFVLSVPARLAAVWFGPDQVSSACSIGVFGNQLGIAIGFLFPPMLVPNSDNICNIERGLRLMFYIVAAFTTLVLVLILFFFKSAPPLPPSTAQAVQRENTEKETFSRSIKRLLTNTGYVLLLFSYGINIAVLYAISTLLNQIILKHFQGHEEDAGRIGLTIVCTGMLSSVICGVILDKTHKFKETTLAVYVCCFLGMIIFTLTLDSKEIYVVYITAGILGFFITGYLPVGFEFAAELTYPEPEGTAAGLLNAVVQVFGITFTMLYGFLFNNLGDLKANIAMCIGLGIGTLLTIMIPNDLRRQNAKI</sequence>
<dbReference type="AlphaFoldDB" id="A0AAV2P4C3"/>
<dbReference type="FunFam" id="1.20.1250.20:FF:000184">
    <property type="entry name" value="Feline leukemia virus subgroup C receptor-related protein 1"/>
    <property type="match status" value="1"/>
</dbReference>
<reference evidence="20" key="1">
    <citation type="submission" date="2024-04" db="EMBL/GenBank/DDBJ databases">
        <authorList>
            <consortium name="Molecular Ecology Group"/>
        </authorList>
    </citation>
    <scope>NUCLEOTIDE SEQUENCE</scope>
</reference>
<keyword evidence="8 18" id="KW-0472">Membrane</keyword>
<evidence type="ECO:0000256" key="13">
    <source>
        <dbReference type="ARBA" id="ARBA00045087"/>
    </source>
</evidence>
<evidence type="ECO:0000256" key="14">
    <source>
        <dbReference type="ARBA" id="ARBA00046338"/>
    </source>
</evidence>
<dbReference type="GO" id="GO:0043249">
    <property type="term" value="P:erythrocyte maturation"/>
    <property type="evidence" value="ECO:0007669"/>
    <property type="project" value="UniProtKB-KW"/>
</dbReference>
<feature type="transmembrane region" description="Helical" evidence="18">
    <location>
        <begin position="134"/>
        <end position="156"/>
    </location>
</feature>
<feature type="transmembrane region" description="Helical" evidence="18">
    <location>
        <begin position="303"/>
        <end position="323"/>
    </location>
</feature>
<dbReference type="GO" id="GO:0006783">
    <property type="term" value="P:heme biosynthetic process"/>
    <property type="evidence" value="ECO:0007669"/>
    <property type="project" value="UniProtKB-ARBA"/>
</dbReference>
<dbReference type="GO" id="GO:0005886">
    <property type="term" value="C:plasma membrane"/>
    <property type="evidence" value="ECO:0007669"/>
    <property type="project" value="UniProtKB-SubCell"/>
</dbReference>
<comment type="catalytic activity">
    <reaction evidence="12">
        <text>choline(out) = choline(in)</text>
        <dbReference type="Rhea" id="RHEA:32751"/>
        <dbReference type="ChEBI" id="CHEBI:15354"/>
    </reaction>
</comment>
<dbReference type="InterPro" id="IPR049680">
    <property type="entry name" value="FLVCR1-2_SLC49-like"/>
</dbReference>
<comment type="catalytic activity">
    <reaction evidence="13">
        <text>ethanolamine(in) = ethanolamine(out)</text>
        <dbReference type="Rhea" id="RHEA:32747"/>
        <dbReference type="ChEBI" id="CHEBI:57603"/>
    </reaction>
</comment>
<feature type="transmembrane region" description="Helical" evidence="18">
    <location>
        <begin position="109"/>
        <end position="128"/>
    </location>
</feature>
<keyword evidence="10" id="KW-0325">Glycoprotein</keyword>
<feature type="domain" description="Major facilitator superfamily (MFS) profile" evidence="19">
    <location>
        <begin position="40"/>
        <end position="448"/>
    </location>
</feature>
<evidence type="ECO:0000256" key="9">
    <source>
        <dbReference type="ARBA" id="ARBA00023170"/>
    </source>
</evidence>
<keyword evidence="7" id="KW-0265">Erythrocyte maturation</keyword>
<proteinExistence type="inferred from homology"/>
<evidence type="ECO:0000256" key="2">
    <source>
        <dbReference type="ARBA" id="ARBA00022448"/>
    </source>
</evidence>
<comment type="subcellular location">
    <subcellularLocation>
        <location evidence="1">Cell membrane</location>
        <topology evidence="1">Multi-pass membrane protein</topology>
    </subcellularLocation>
</comment>
<evidence type="ECO:0000256" key="7">
    <source>
        <dbReference type="ARBA" id="ARBA00023057"/>
    </source>
</evidence>
<evidence type="ECO:0000256" key="5">
    <source>
        <dbReference type="ARBA" id="ARBA00022692"/>
    </source>
</evidence>
<keyword evidence="21" id="KW-1185">Reference proteome</keyword>
<dbReference type="GO" id="GO:0015232">
    <property type="term" value="F:heme transmembrane transporter activity"/>
    <property type="evidence" value="ECO:0007669"/>
    <property type="project" value="UniProtKB-ARBA"/>
</dbReference>
<dbReference type="EMBL" id="OZ034830">
    <property type="protein sequence ID" value="CAL1687172.1"/>
    <property type="molecule type" value="Genomic_DNA"/>
</dbReference>
<feature type="transmembrane region" description="Helical" evidence="18">
    <location>
        <begin position="85"/>
        <end position="102"/>
    </location>
</feature>
<dbReference type="GO" id="GO:0097037">
    <property type="term" value="P:heme export"/>
    <property type="evidence" value="ECO:0007669"/>
    <property type="project" value="TreeGrafter"/>
</dbReference>
<dbReference type="PANTHER" id="PTHR10924">
    <property type="entry name" value="MAJOR FACILITATOR SUPERFAMILY PROTEIN-RELATED"/>
    <property type="match status" value="1"/>
</dbReference>
<comment type="catalytic activity">
    <reaction evidence="11">
        <text>heme b(in) = heme b(out)</text>
        <dbReference type="Rhea" id="RHEA:75443"/>
        <dbReference type="ChEBI" id="CHEBI:60344"/>
    </reaction>
</comment>
<evidence type="ECO:0000256" key="1">
    <source>
        <dbReference type="ARBA" id="ARBA00004651"/>
    </source>
</evidence>
<evidence type="ECO:0000256" key="4">
    <source>
        <dbReference type="ARBA" id="ARBA00022553"/>
    </source>
</evidence>
<keyword evidence="3" id="KW-1003">Cell membrane</keyword>
<feature type="transmembrane region" description="Helical" evidence="18">
    <location>
        <begin position="358"/>
        <end position="382"/>
    </location>
</feature>
<dbReference type="PROSITE" id="PS50850">
    <property type="entry name" value="MFS"/>
    <property type="match status" value="1"/>
</dbReference>
<evidence type="ECO:0000256" key="17">
    <source>
        <dbReference type="ARBA" id="ARBA00080886"/>
    </source>
</evidence>
<name>A0AAV2P4C3_9HYME</name>
<evidence type="ECO:0000256" key="16">
    <source>
        <dbReference type="ARBA" id="ARBA00068050"/>
    </source>
</evidence>
<dbReference type="Pfam" id="PF07690">
    <property type="entry name" value="MFS_1"/>
    <property type="match status" value="1"/>
</dbReference>
<feature type="transmembrane region" description="Helical" evidence="18">
    <location>
        <begin position="42"/>
        <end position="65"/>
    </location>
</feature>
<dbReference type="InterPro" id="IPR020846">
    <property type="entry name" value="MFS_dom"/>
</dbReference>
<dbReference type="GO" id="GO:0031966">
    <property type="term" value="C:mitochondrial membrane"/>
    <property type="evidence" value="ECO:0007669"/>
    <property type="project" value="UniProtKB-ARBA"/>
</dbReference>
<dbReference type="InterPro" id="IPR011701">
    <property type="entry name" value="MFS"/>
</dbReference>
<evidence type="ECO:0000313" key="21">
    <source>
        <dbReference type="Proteomes" id="UP001497644"/>
    </source>
</evidence>
<evidence type="ECO:0000256" key="18">
    <source>
        <dbReference type="SAM" id="Phobius"/>
    </source>
</evidence>
<dbReference type="SUPFAM" id="SSF103473">
    <property type="entry name" value="MFS general substrate transporter"/>
    <property type="match status" value="1"/>
</dbReference>
<feature type="transmembrane region" description="Helical" evidence="18">
    <location>
        <begin position="423"/>
        <end position="443"/>
    </location>
</feature>
<evidence type="ECO:0000259" key="19">
    <source>
        <dbReference type="PROSITE" id="PS50850"/>
    </source>
</evidence>
<keyword evidence="9" id="KW-0675">Receptor</keyword>
<keyword evidence="6 18" id="KW-1133">Transmembrane helix</keyword>
<evidence type="ECO:0000256" key="8">
    <source>
        <dbReference type="ARBA" id="ARBA00023136"/>
    </source>
</evidence>
<protein>
    <recommendedName>
        <fullName evidence="16">Choline/ethanolamine transporter FLVCR1</fullName>
    </recommendedName>
    <alternativeName>
        <fullName evidence="17">Heme transporter FLVCR1</fullName>
    </alternativeName>
</protein>
<feature type="transmembrane region" description="Helical" evidence="18">
    <location>
        <begin position="394"/>
        <end position="417"/>
    </location>
</feature>
<evidence type="ECO:0000256" key="6">
    <source>
        <dbReference type="ARBA" id="ARBA00022989"/>
    </source>
</evidence>
<evidence type="ECO:0000256" key="12">
    <source>
        <dbReference type="ARBA" id="ARBA00036811"/>
    </source>
</evidence>
<evidence type="ECO:0000256" key="3">
    <source>
        <dbReference type="ARBA" id="ARBA00022475"/>
    </source>
</evidence>
<keyword evidence="5 18" id="KW-0812">Transmembrane</keyword>
<dbReference type="Proteomes" id="UP001497644">
    <property type="component" value="Chromosome 7"/>
</dbReference>
<dbReference type="PANTHER" id="PTHR10924:SF4">
    <property type="entry name" value="GH15861P"/>
    <property type="match status" value="1"/>
</dbReference>
<accession>A0AAV2P4C3</accession>
<dbReference type="Gene3D" id="1.20.1250.20">
    <property type="entry name" value="MFS general substrate transporter like domains"/>
    <property type="match status" value="1"/>
</dbReference>
<keyword evidence="4" id="KW-0597">Phosphoprotein</keyword>
<comment type="function">
    <text evidence="15">Uniporter that mediates the transport of extracellular choline and ethanolamine into cells, thereby playing a key role in phospholipid biosynthesis. Choline and ethanolamine are the precursors of phosphatidylcholine and phosphatidylethanolamine, respectively, the two most abundant phospholipids. Transport is not coupled with proton transport and is exclusively driven by the choline (or ethanolamine) gradient across the plasma membrane. Also acts as a heme b transporter that mediates heme efflux from the cytoplasm to the extracellular compartment.</text>
</comment>
<dbReference type="CDD" id="cd17398">
    <property type="entry name" value="MFS_FLVCR_like"/>
    <property type="match status" value="1"/>
</dbReference>
<dbReference type="InterPro" id="IPR036259">
    <property type="entry name" value="MFS_trans_sf"/>
</dbReference>
<gene>
    <name evidence="20" type="ORF">LPLAT_LOCUS12425</name>
</gene>
<feature type="transmembrane region" description="Helical" evidence="18">
    <location>
        <begin position="335"/>
        <end position="352"/>
    </location>
</feature>
<feature type="transmembrane region" description="Helical" evidence="18">
    <location>
        <begin position="209"/>
        <end position="229"/>
    </location>
</feature>
<feature type="transmembrane region" description="Helical" evidence="18">
    <location>
        <begin position="168"/>
        <end position="189"/>
    </location>
</feature>
<keyword evidence="2" id="KW-0813">Transport</keyword>
<organism evidence="20 21">
    <name type="scientific">Lasius platythorax</name>
    <dbReference type="NCBI Taxonomy" id="488582"/>
    <lineage>
        <taxon>Eukaryota</taxon>
        <taxon>Metazoa</taxon>
        <taxon>Ecdysozoa</taxon>
        <taxon>Arthropoda</taxon>
        <taxon>Hexapoda</taxon>
        <taxon>Insecta</taxon>
        <taxon>Pterygota</taxon>
        <taxon>Neoptera</taxon>
        <taxon>Endopterygota</taxon>
        <taxon>Hymenoptera</taxon>
        <taxon>Apocrita</taxon>
        <taxon>Aculeata</taxon>
        <taxon>Formicoidea</taxon>
        <taxon>Formicidae</taxon>
        <taxon>Formicinae</taxon>
        <taxon>Lasius</taxon>
        <taxon>Lasius</taxon>
    </lineage>
</organism>
<feature type="transmembrane region" description="Helical" evidence="18">
    <location>
        <begin position="260"/>
        <end position="283"/>
    </location>
</feature>
<evidence type="ECO:0000256" key="15">
    <source>
        <dbReference type="ARBA" id="ARBA00060240"/>
    </source>
</evidence>
<evidence type="ECO:0000256" key="10">
    <source>
        <dbReference type="ARBA" id="ARBA00023180"/>
    </source>
</evidence>
<evidence type="ECO:0000313" key="20">
    <source>
        <dbReference type="EMBL" id="CAL1687172.1"/>
    </source>
</evidence>
<evidence type="ECO:0000256" key="11">
    <source>
        <dbReference type="ARBA" id="ARBA00035075"/>
    </source>
</evidence>